<evidence type="ECO:0000256" key="8">
    <source>
        <dbReference type="ARBA" id="ARBA00022842"/>
    </source>
</evidence>
<evidence type="ECO:0000256" key="3">
    <source>
        <dbReference type="ARBA" id="ARBA00005842"/>
    </source>
</evidence>
<dbReference type="InterPro" id="IPR018022">
    <property type="entry name" value="IPT"/>
</dbReference>
<comment type="subunit">
    <text evidence="10">Monomer.</text>
</comment>
<dbReference type="InterPro" id="IPR027417">
    <property type="entry name" value="P-loop_NTPase"/>
</dbReference>
<dbReference type="HAMAP" id="MF_00185">
    <property type="entry name" value="IPP_trans"/>
    <property type="match status" value="1"/>
</dbReference>
<gene>
    <name evidence="10 14" type="primary">miaA</name>
    <name evidence="14" type="ORF">FJY68_00065</name>
</gene>
<comment type="caution">
    <text evidence="10">Lacks conserved residue(s) required for the propagation of feature annotation.</text>
</comment>
<keyword evidence="7 10" id="KW-0067">ATP-binding</keyword>
<comment type="function">
    <text evidence="2 10 12">Catalyzes the transfer of a dimethylallyl group onto the adenine at position 37 in tRNAs that read codons beginning with uridine, leading to the formation of N6-(dimethylallyl)adenosine (i(6)A).</text>
</comment>
<evidence type="ECO:0000256" key="4">
    <source>
        <dbReference type="ARBA" id="ARBA00022679"/>
    </source>
</evidence>
<dbReference type="PANTHER" id="PTHR11088">
    <property type="entry name" value="TRNA DIMETHYLALLYLTRANSFERASE"/>
    <property type="match status" value="1"/>
</dbReference>
<name>A0A937XBL7_UNCW3</name>
<dbReference type="Pfam" id="PF01715">
    <property type="entry name" value="IPPT"/>
    <property type="match status" value="1"/>
</dbReference>
<comment type="similarity">
    <text evidence="3 10 13">Belongs to the IPP transferase family.</text>
</comment>
<keyword evidence="6 10" id="KW-0547">Nucleotide-binding</keyword>
<keyword evidence="5 10" id="KW-0819">tRNA processing</keyword>
<evidence type="ECO:0000256" key="10">
    <source>
        <dbReference type="HAMAP-Rule" id="MF_00185"/>
    </source>
</evidence>
<evidence type="ECO:0000256" key="5">
    <source>
        <dbReference type="ARBA" id="ARBA00022694"/>
    </source>
</evidence>
<dbReference type="Gene3D" id="1.10.20.140">
    <property type="match status" value="1"/>
</dbReference>
<dbReference type="AlphaFoldDB" id="A0A937XBL7"/>
<comment type="caution">
    <text evidence="14">The sequence shown here is derived from an EMBL/GenBank/DDBJ whole genome shotgun (WGS) entry which is preliminary data.</text>
</comment>
<dbReference type="GO" id="GO:0052381">
    <property type="term" value="F:tRNA dimethylallyltransferase activity"/>
    <property type="evidence" value="ECO:0007669"/>
    <property type="project" value="UniProtKB-UniRule"/>
</dbReference>
<feature type="binding site" evidence="10">
    <location>
        <begin position="20"/>
        <end position="27"/>
    </location>
    <ligand>
        <name>ATP</name>
        <dbReference type="ChEBI" id="CHEBI:30616"/>
    </ligand>
</feature>
<dbReference type="SUPFAM" id="SSF52540">
    <property type="entry name" value="P-loop containing nucleoside triphosphate hydrolases"/>
    <property type="match status" value="2"/>
</dbReference>
<evidence type="ECO:0000256" key="1">
    <source>
        <dbReference type="ARBA" id="ARBA00001946"/>
    </source>
</evidence>
<protein>
    <recommendedName>
        <fullName evidence="10">tRNA dimethylallyltransferase</fullName>
        <ecNumber evidence="10">2.5.1.75</ecNumber>
    </recommendedName>
    <alternativeName>
        <fullName evidence="10">Dimethylallyl diphosphate:tRNA dimethylallyltransferase</fullName>
        <shortName evidence="10">DMAPP:tRNA dimethylallyltransferase</shortName>
        <shortName evidence="10">DMATase</shortName>
    </alternativeName>
    <alternativeName>
        <fullName evidence="10">Isopentenyl-diphosphate:tRNA isopentenyltransferase</fullName>
        <shortName evidence="10">IPP transferase</shortName>
        <shortName evidence="10">IPPT</shortName>
        <shortName evidence="10">IPTase</shortName>
    </alternativeName>
</protein>
<dbReference type="GO" id="GO:0006400">
    <property type="term" value="P:tRNA modification"/>
    <property type="evidence" value="ECO:0007669"/>
    <property type="project" value="TreeGrafter"/>
</dbReference>
<evidence type="ECO:0000313" key="14">
    <source>
        <dbReference type="EMBL" id="MBM3330227.1"/>
    </source>
</evidence>
<sequence length="315" mass="36188">MTSADRLDGRTQLKVLVLCGPTGVGKTEVAVELARKYKLEIISADSRQVYSWLDIGTAKPSPELRREVGIHMVDMVEPNRVYSAADFARDALVVMRHLRRDGKRFTVVGGAGMYLKALFEPFFEAPKPDPVLRQRLEAESSFLLHDRLKQIDPERAAKLHPNDRQRVIRALEVYESTNKTMTELSRATRPKTEFEPVYVVLTMERETLRQRLDERFDTMMRTGLLDEVRRLRESGFGRDTYVANAYGYAELLRHLEGELVLERAVAEAKAKTRAYAKRQMTWFRSLKDACWFECKDTADAVRLVGPLLQQVLAEH</sequence>
<evidence type="ECO:0000256" key="12">
    <source>
        <dbReference type="RuleBase" id="RU003784"/>
    </source>
</evidence>
<dbReference type="GO" id="GO:0005524">
    <property type="term" value="F:ATP binding"/>
    <property type="evidence" value="ECO:0007669"/>
    <property type="project" value="UniProtKB-UniRule"/>
</dbReference>
<evidence type="ECO:0000256" key="2">
    <source>
        <dbReference type="ARBA" id="ARBA00003213"/>
    </source>
</evidence>
<evidence type="ECO:0000256" key="6">
    <source>
        <dbReference type="ARBA" id="ARBA00022741"/>
    </source>
</evidence>
<dbReference type="PANTHER" id="PTHR11088:SF60">
    <property type="entry name" value="TRNA DIMETHYLALLYLTRANSFERASE"/>
    <property type="match status" value="1"/>
</dbReference>
<reference evidence="14" key="1">
    <citation type="submission" date="2019-03" db="EMBL/GenBank/DDBJ databases">
        <title>Lake Tanganyika Metagenome-Assembled Genomes (MAGs).</title>
        <authorList>
            <person name="Tran P."/>
        </authorList>
    </citation>
    <scope>NUCLEOTIDE SEQUENCE</scope>
    <source>
        <strain evidence="14">K_DeepCast_150m_m2_040</strain>
    </source>
</reference>
<evidence type="ECO:0000256" key="13">
    <source>
        <dbReference type="RuleBase" id="RU003785"/>
    </source>
</evidence>
<evidence type="ECO:0000256" key="11">
    <source>
        <dbReference type="RuleBase" id="RU003783"/>
    </source>
</evidence>
<comment type="cofactor">
    <cofactor evidence="1 10">
        <name>Mg(2+)</name>
        <dbReference type="ChEBI" id="CHEBI:18420"/>
    </cofactor>
</comment>
<dbReference type="NCBIfam" id="TIGR00174">
    <property type="entry name" value="miaA"/>
    <property type="match status" value="1"/>
</dbReference>
<feature type="region of interest" description="Interaction with substrate tRNA" evidence="10">
    <location>
        <begin position="45"/>
        <end position="48"/>
    </location>
</feature>
<evidence type="ECO:0000256" key="9">
    <source>
        <dbReference type="ARBA" id="ARBA00049563"/>
    </source>
</evidence>
<feature type="site" description="Interaction with substrate tRNA" evidence="10">
    <location>
        <position position="133"/>
    </location>
</feature>
<comment type="catalytic activity">
    <reaction evidence="9 10 11">
        <text>adenosine(37) in tRNA + dimethylallyl diphosphate = N(6)-dimethylallyladenosine(37) in tRNA + diphosphate</text>
        <dbReference type="Rhea" id="RHEA:26482"/>
        <dbReference type="Rhea" id="RHEA-COMP:10162"/>
        <dbReference type="Rhea" id="RHEA-COMP:10375"/>
        <dbReference type="ChEBI" id="CHEBI:33019"/>
        <dbReference type="ChEBI" id="CHEBI:57623"/>
        <dbReference type="ChEBI" id="CHEBI:74411"/>
        <dbReference type="ChEBI" id="CHEBI:74415"/>
        <dbReference type="EC" id="2.5.1.75"/>
    </reaction>
</comment>
<keyword evidence="4 10" id="KW-0808">Transferase</keyword>
<proteinExistence type="inferred from homology"/>
<accession>A0A937XBL7</accession>
<dbReference type="Gene3D" id="3.40.50.300">
    <property type="entry name" value="P-loop containing nucleotide triphosphate hydrolases"/>
    <property type="match status" value="1"/>
</dbReference>
<keyword evidence="8 10" id="KW-0460">Magnesium</keyword>
<feature type="binding site" evidence="10">
    <location>
        <begin position="22"/>
        <end position="27"/>
    </location>
    <ligand>
        <name>substrate</name>
    </ligand>
</feature>
<dbReference type="EMBL" id="VGIR01000001">
    <property type="protein sequence ID" value="MBM3330227.1"/>
    <property type="molecule type" value="Genomic_DNA"/>
</dbReference>
<dbReference type="EC" id="2.5.1.75" evidence="10"/>
<organism evidence="14 15">
    <name type="scientific">candidate division WOR-3 bacterium</name>
    <dbReference type="NCBI Taxonomy" id="2052148"/>
    <lineage>
        <taxon>Bacteria</taxon>
        <taxon>Bacteria division WOR-3</taxon>
    </lineage>
</organism>
<dbReference type="Proteomes" id="UP000779900">
    <property type="component" value="Unassembled WGS sequence"/>
</dbReference>
<evidence type="ECO:0000256" key="7">
    <source>
        <dbReference type="ARBA" id="ARBA00022840"/>
    </source>
</evidence>
<dbReference type="InterPro" id="IPR039657">
    <property type="entry name" value="Dimethylallyltransferase"/>
</dbReference>
<evidence type="ECO:0000313" key="15">
    <source>
        <dbReference type="Proteomes" id="UP000779900"/>
    </source>
</evidence>
<feature type="region of interest" description="Interaction with substrate tRNA" evidence="10">
    <location>
        <begin position="165"/>
        <end position="169"/>
    </location>
</feature>